<dbReference type="CDD" id="cd11325">
    <property type="entry name" value="AmyAc_GTHase"/>
    <property type="match status" value="1"/>
</dbReference>
<comment type="subcellular location">
    <subcellularLocation>
        <location evidence="1 15">Cytoplasm</location>
    </subcellularLocation>
</comment>
<evidence type="ECO:0000256" key="7">
    <source>
        <dbReference type="ARBA" id="ARBA00022801"/>
    </source>
</evidence>
<dbReference type="EMBL" id="LHZA01000139">
    <property type="protein sequence ID" value="KXU94797.1"/>
    <property type="molecule type" value="Genomic_DNA"/>
</dbReference>
<keyword evidence="9 14" id="KW-0326">Glycosidase</keyword>
<dbReference type="PIRSF" id="PIRSF006337">
    <property type="entry name" value="Trehalose_TreZ"/>
    <property type="match status" value="1"/>
</dbReference>
<dbReference type="SUPFAM" id="SSF81296">
    <property type="entry name" value="E set domains"/>
    <property type="match status" value="1"/>
</dbReference>
<name>A0A149QC54_9PROT</name>
<evidence type="ECO:0000256" key="14">
    <source>
        <dbReference type="PIRNR" id="PIRNR006337"/>
    </source>
</evidence>
<dbReference type="PANTHER" id="PTHR43651:SF11">
    <property type="entry name" value="MALTO-OLIGOSYLTREHALOSE TREHALOHYDROLASE"/>
    <property type="match status" value="1"/>
</dbReference>
<evidence type="ECO:0000256" key="5">
    <source>
        <dbReference type="ARBA" id="ARBA00015938"/>
    </source>
</evidence>
<comment type="pathway">
    <text evidence="2 14">Glycan biosynthesis; trehalose biosynthesis.</text>
</comment>
<feature type="active site" description="Nucleophile" evidence="15">
    <location>
        <position position="258"/>
    </location>
</feature>
<dbReference type="InterPro" id="IPR006047">
    <property type="entry name" value="GH13_cat_dom"/>
</dbReference>
<evidence type="ECO:0000256" key="12">
    <source>
        <dbReference type="ARBA" id="ARBA00034013"/>
    </source>
</evidence>
<evidence type="ECO:0000256" key="15">
    <source>
        <dbReference type="PIRSR" id="PIRSR006337-1"/>
    </source>
</evidence>
<evidence type="ECO:0000256" key="8">
    <source>
        <dbReference type="ARBA" id="ARBA00023277"/>
    </source>
</evidence>
<gene>
    <name evidence="18" type="ORF">AD928_06745</name>
</gene>
<evidence type="ECO:0000256" key="16">
    <source>
        <dbReference type="PIRSR" id="PIRSR006337-3"/>
    </source>
</evidence>
<dbReference type="Pfam" id="PF00128">
    <property type="entry name" value="Alpha-amylase"/>
    <property type="match status" value="1"/>
</dbReference>
<reference evidence="18 19" key="1">
    <citation type="submission" date="2015-06" db="EMBL/GenBank/DDBJ databases">
        <title>Improved classification and identification of acetic acid bacteria using matrix-assisted laser desorption/ionization time-of-flight mass spectrometry; Gluconobacter nephelii and Gluconobacter uchimurae are later heterotypic synonyms of Gluconobacter japonicus and Gluconobacter oxydans, respectively.</title>
        <authorList>
            <person name="Li L."/>
            <person name="Cleenwerck I."/>
            <person name="De Vuyst L."/>
            <person name="Vandamme P."/>
        </authorList>
    </citation>
    <scope>NUCLEOTIDE SEQUENCE [LARGE SCALE GENOMIC DNA]</scope>
    <source>
        <strain evidence="18 19">LMG 1625</strain>
    </source>
</reference>
<dbReference type="UniPathway" id="UPA00299"/>
<evidence type="ECO:0000256" key="4">
    <source>
        <dbReference type="ARBA" id="ARBA00012268"/>
    </source>
</evidence>
<proteinExistence type="inferred from homology"/>
<keyword evidence="7 14" id="KW-0378">Hydrolase</keyword>
<evidence type="ECO:0000256" key="13">
    <source>
        <dbReference type="NCBIfam" id="TIGR02402"/>
    </source>
</evidence>
<dbReference type="PANTHER" id="PTHR43651">
    <property type="entry name" value="1,4-ALPHA-GLUCAN-BRANCHING ENZYME"/>
    <property type="match status" value="1"/>
</dbReference>
<feature type="site" description="Transition state stabilizer" evidence="16">
    <location>
        <position position="381"/>
    </location>
</feature>
<dbReference type="AlphaFoldDB" id="A0A149QC54"/>
<evidence type="ECO:0000256" key="6">
    <source>
        <dbReference type="ARBA" id="ARBA00022490"/>
    </source>
</evidence>
<dbReference type="InterPro" id="IPR044901">
    <property type="entry name" value="Trehalose_TreZ_E-set_sf"/>
</dbReference>
<dbReference type="InterPro" id="IPR014756">
    <property type="entry name" value="Ig_E-set"/>
</dbReference>
<evidence type="ECO:0000313" key="18">
    <source>
        <dbReference type="EMBL" id="KXU94797.1"/>
    </source>
</evidence>
<evidence type="ECO:0000256" key="3">
    <source>
        <dbReference type="ARBA" id="ARBA00008061"/>
    </source>
</evidence>
<protein>
    <recommendedName>
        <fullName evidence="5 13">Malto-oligosyltrehalose trehalohydrolase</fullName>
        <shortName evidence="14">MTHase</shortName>
        <ecNumber evidence="4 13">3.2.1.141</ecNumber>
    </recommendedName>
    <alternativeName>
        <fullName evidence="11 14">4-alpha-D-((1-&gt;4)-alpha-D-glucano)trehalose trehalohydrolase</fullName>
    </alternativeName>
    <alternativeName>
        <fullName evidence="10 14">Maltooligosyl trehalose trehalohydrolase</fullName>
    </alternativeName>
</protein>
<evidence type="ECO:0000313" key="19">
    <source>
        <dbReference type="Proteomes" id="UP000075473"/>
    </source>
</evidence>
<dbReference type="SUPFAM" id="SSF51445">
    <property type="entry name" value="(Trans)glycosidases"/>
    <property type="match status" value="1"/>
</dbReference>
<dbReference type="EC" id="3.2.1.141" evidence="4 13"/>
<dbReference type="Gene3D" id="3.20.20.80">
    <property type="entry name" value="Glycosidases"/>
    <property type="match status" value="1"/>
</dbReference>
<comment type="caution">
    <text evidence="18">The sequence shown here is derived from an EMBL/GenBank/DDBJ whole genome shotgun (WGS) entry which is preliminary data.</text>
</comment>
<dbReference type="NCBIfam" id="TIGR02402">
    <property type="entry name" value="trehalose_TreZ"/>
    <property type="match status" value="1"/>
</dbReference>
<dbReference type="Proteomes" id="UP000075473">
    <property type="component" value="Unassembled WGS sequence"/>
</dbReference>
<feature type="domain" description="Glycosyl hydrolase family 13 catalytic" evidence="17">
    <location>
        <begin position="104"/>
        <end position="458"/>
    </location>
</feature>
<evidence type="ECO:0000256" key="9">
    <source>
        <dbReference type="ARBA" id="ARBA00023295"/>
    </source>
</evidence>
<dbReference type="GO" id="GO:0005737">
    <property type="term" value="C:cytoplasm"/>
    <property type="evidence" value="ECO:0007669"/>
    <property type="project" value="UniProtKB-SubCell"/>
</dbReference>
<dbReference type="Gene3D" id="1.10.10.760">
    <property type="entry name" value="E-set domains of sugar-utilizing enzymes"/>
    <property type="match status" value="1"/>
</dbReference>
<dbReference type="GO" id="GO:0005992">
    <property type="term" value="P:trehalose biosynthetic process"/>
    <property type="evidence" value="ECO:0007669"/>
    <property type="project" value="UniProtKB-UniRule"/>
</dbReference>
<keyword evidence="8" id="KW-0119">Carbohydrate metabolism</keyword>
<organism evidence="18 19">
    <name type="scientific">Acetobacter cerevisiae</name>
    <dbReference type="NCBI Taxonomy" id="178900"/>
    <lineage>
        <taxon>Bacteria</taxon>
        <taxon>Pseudomonadati</taxon>
        <taxon>Pseudomonadota</taxon>
        <taxon>Alphaproteobacteria</taxon>
        <taxon>Acetobacterales</taxon>
        <taxon>Acetobacteraceae</taxon>
        <taxon>Acetobacter</taxon>
    </lineage>
</organism>
<evidence type="ECO:0000256" key="10">
    <source>
        <dbReference type="ARBA" id="ARBA00032057"/>
    </source>
</evidence>
<evidence type="ECO:0000256" key="1">
    <source>
        <dbReference type="ARBA" id="ARBA00004496"/>
    </source>
</evidence>
<dbReference type="SMART" id="SM00642">
    <property type="entry name" value="Aamy"/>
    <property type="match status" value="1"/>
</dbReference>
<dbReference type="Gene3D" id="2.60.40.10">
    <property type="entry name" value="Immunoglobulins"/>
    <property type="match status" value="1"/>
</dbReference>
<keyword evidence="6" id="KW-0963">Cytoplasm</keyword>
<accession>A0A149QC54</accession>
<sequence length="585" mass="65824">MQTFRFRKTFGAELEAEERTAFTLWAPSSEEVFLEIEGKPAQRMNSDGQGLFSLKATCGAGTRYRFRVSGGQSVPDPASCSQPDGVLGVSVVTDPEAYQWQCPEWQGRPWNEAVIYELHAGLLGGYNGIERQLDELVALGITAIELMPINSFGGTRNWGYDGVLPYAPAAPYGSPDELKSLIDAAHVRGLMVFLDVVYNHFGPEGNFLPVYADAFFDHAKNSTWGTGIAFDKPEVANFFIENVLYWLMEYRFDGVRIDAASAISDHAWFGALRERVERTVESGRHVHLILENENNDAGLLRDGFTAQWNDDGHNALHVLLTGERDGYYKMFAKDPTQDLARVLAEGFVYQGQLNPYSGKNRGMASGDLSATKFILFLQNHDQTGNRALGERLLALAKPEAVKAAYALLFLSPMIPMIFMGEEWGSLTPFYFFCDFHGELAEQIREGRRKEFAQFPAFQDEKNRERIPDPNALATFEASRPERVARETERGRAWLALTRQLLALRREWIIPYLHDVQSAGVQVLGTGALHARWRLDNKKILILFINFSETKYEISETYHLIYESSENRRVGLLPAFSLVACVEDVA</sequence>
<dbReference type="InterPro" id="IPR017853">
    <property type="entry name" value="GH"/>
</dbReference>
<dbReference type="PATRIC" id="fig|178900.5.peg.2685"/>
<dbReference type="RefSeq" id="WP_062249308.1">
    <property type="nucleotide sequence ID" value="NZ_LHZA01000139.1"/>
</dbReference>
<dbReference type="InterPro" id="IPR012768">
    <property type="entry name" value="Trehalose_TreZ"/>
</dbReference>
<comment type="similarity">
    <text evidence="3 14">Belongs to the glycosyl hydrolase 13 family.</text>
</comment>
<evidence type="ECO:0000256" key="2">
    <source>
        <dbReference type="ARBA" id="ARBA00005199"/>
    </source>
</evidence>
<dbReference type="GO" id="GO:0033942">
    <property type="term" value="F:4-alpha-D-(1-&gt;4)-alpha-D-glucanotrehalose trehalohydrolase activity"/>
    <property type="evidence" value="ECO:0007669"/>
    <property type="project" value="UniProtKB-EC"/>
</dbReference>
<feature type="active site" description="Proton donor" evidence="15">
    <location>
        <position position="291"/>
    </location>
</feature>
<evidence type="ECO:0000256" key="11">
    <source>
        <dbReference type="ARBA" id="ARBA00033284"/>
    </source>
</evidence>
<evidence type="ECO:0000259" key="17">
    <source>
        <dbReference type="SMART" id="SM00642"/>
    </source>
</evidence>
<dbReference type="InterPro" id="IPR013783">
    <property type="entry name" value="Ig-like_fold"/>
</dbReference>
<dbReference type="CDD" id="cd02853">
    <property type="entry name" value="E_set_MTHase_like_N"/>
    <property type="match status" value="1"/>
</dbReference>
<comment type="catalytic activity">
    <reaction evidence="12 14">
        <text>hydrolysis of (1-&gt;4)-alpha-D-glucosidic linkage in 4-alpha-D-[(1-&gt;4)-alpha-D-glucanosyl]n trehalose to yield trehalose and (1-&gt;4)-alpha-D-glucan.</text>
        <dbReference type="EC" id="3.2.1.141"/>
    </reaction>
</comment>